<dbReference type="PANTHER" id="PTHR43156:SF2">
    <property type="entry name" value="STAGE II SPORULATION PROTEIN E"/>
    <property type="match status" value="1"/>
</dbReference>
<gene>
    <name evidence="3" type="ORF">GCM10020369_74320</name>
</gene>
<dbReference type="EMBL" id="BAAAYN010000058">
    <property type="protein sequence ID" value="GAA3396691.1"/>
    <property type="molecule type" value="Genomic_DNA"/>
</dbReference>
<dbReference type="Proteomes" id="UP001501676">
    <property type="component" value="Unassembled WGS sequence"/>
</dbReference>
<reference evidence="4" key="1">
    <citation type="journal article" date="2019" name="Int. J. Syst. Evol. Microbiol.">
        <title>The Global Catalogue of Microorganisms (GCM) 10K type strain sequencing project: providing services to taxonomists for standard genome sequencing and annotation.</title>
        <authorList>
            <consortium name="The Broad Institute Genomics Platform"/>
            <consortium name="The Broad Institute Genome Sequencing Center for Infectious Disease"/>
            <person name="Wu L."/>
            <person name="Ma J."/>
        </authorList>
    </citation>
    <scope>NUCLEOTIDE SEQUENCE [LARGE SCALE GENOMIC DNA]</scope>
    <source>
        <strain evidence="4">JCM 9458</strain>
    </source>
</reference>
<evidence type="ECO:0000256" key="1">
    <source>
        <dbReference type="ARBA" id="ARBA00022801"/>
    </source>
</evidence>
<protein>
    <submittedName>
        <fullName evidence="3">PP2C family protein-serine/threonine phosphatase</fullName>
    </submittedName>
</protein>
<evidence type="ECO:0000313" key="4">
    <source>
        <dbReference type="Proteomes" id="UP001501676"/>
    </source>
</evidence>
<dbReference type="InterPro" id="IPR052016">
    <property type="entry name" value="Bact_Sigma-Reg"/>
</dbReference>
<proteinExistence type="predicted"/>
<dbReference type="InterPro" id="IPR036457">
    <property type="entry name" value="PPM-type-like_dom_sf"/>
</dbReference>
<organism evidence="3 4">
    <name type="scientific">Cryptosporangium minutisporangium</name>
    <dbReference type="NCBI Taxonomy" id="113569"/>
    <lineage>
        <taxon>Bacteria</taxon>
        <taxon>Bacillati</taxon>
        <taxon>Actinomycetota</taxon>
        <taxon>Actinomycetes</taxon>
        <taxon>Cryptosporangiales</taxon>
        <taxon>Cryptosporangiaceae</taxon>
        <taxon>Cryptosporangium</taxon>
    </lineage>
</organism>
<sequence length="420" mass="44660">MSIKGVSGTDLWEMLFAVENAAPVDAADAVTRRLAIGLGATAASFLVADLSGRALVRLAHVPYFTPADTRRQDEEVATVLPFDGGPQEQALRSQRVQVGPGANGAYIVMAPVTERGEVIGLLELTLPTEPDEAALNAVSLGAHVLAYVVIAARRHTDLFEWGQRTAPFNLAAEIQRRLLPSAFTCEAAAFTLSAWLEPAASIGGDTFDYSLARDVLHMSVTDAMGHGVNSALLATLGVGSLRNSRRVGMALTDQAAAANQTLKDNAPGGFGFATGLIAQLELPTGLLRMVNAGHIPPLLVRGQVVEELMLPIDLPFGIRSEQTYRATELALRPGDRLVLLTDGMLERRVAFVDLTHHLLELADSHPREVVRELADAVLAAGGSALADDASLLVLDWYGDHDNPRSARHGADPERASDPTA</sequence>
<dbReference type="PANTHER" id="PTHR43156">
    <property type="entry name" value="STAGE II SPORULATION PROTEIN E-RELATED"/>
    <property type="match status" value="1"/>
</dbReference>
<name>A0ABP6TBB8_9ACTN</name>
<dbReference type="SMART" id="SM00331">
    <property type="entry name" value="PP2C_SIG"/>
    <property type="match status" value="1"/>
</dbReference>
<dbReference type="SUPFAM" id="SSF81606">
    <property type="entry name" value="PP2C-like"/>
    <property type="match status" value="1"/>
</dbReference>
<dbReference type="InterPro" id="IPR001932">
    <property type="entry name" value="PPM-type_phosphatase-like_dom"/>
</dbReference>
<dbReference type="Pfam" id="PF07228">
    <property type="entry name" value="SpoIIE"/>
    <property type="match status" value="1"/>
</dbReference>
<comment type="caution">
    <text evidence="3">The sequence shown here is derived from an EMBL/GenBank/DDBJ whole genome shotgun (WGS) entry which is preliminary data.</text>
</comment>
<evidence type="ECO:0000259" key="2">
    <source>
        <dbReference type="SMART" id="SM00331"/>
    </source>
</evidence>
<evidence type="ECO:0000313" key="3">
    <source>
        <dbReference type="EMBL" id="GAA3396691.1"/>
    </source>
</evidence>
<dbReference type="Gene3D" id="3.60.40.10">
    <property type="entry name" value="PPM-type phosphatase domain"/>
    <property type="match status" value="1"/>
</dbReference>
<accession>A0ABP6TBB8</accession>
<feature type="domain" description="PPM-type phosphatase" evidence="2">
    <location>
        <begin position="187"/>
        <end position="396"/>
    </location>
</feature>
<dbReference type="RefSeq" id="WP_345732994.1">
    <property type="nucleotide sequence ID" value="NZ_BAAAYN010000058.1"/>
</dbReference>
<keyword evidence="4" id="KW-1185">Reference proteome</keyword>
<keyword evidence="1" id="KW-0378">Hydrolase</keyword>